<organism evidence="1">
    <name type="scientific">Alexandrium andersonii</name>
    <dbReference type="NCBI Taxonomy" id="327968"/>
    <lineage>
        <taxon>Eukaryota</taxon>
        <taxon>Sar</taxon>
        <taxon>Alveolata</taxon>
        <taxon>Dinophyceae</taxon>
        <taxon>Gonyaulacales</taxon>
        <taxon>Pyrocystaceae</taxon>
        <taxon>Alexandrium</taxon>
    </lineage>
</organism>
<sequence>MDEHLLDHYMYYALVALQNPQPKIRVAGLSILVTVTSSSEEHCMGVLPLLPSFTELVHDRWWEVQAQLILLASQLLHHAATRGSTEPQDEEAVEALLLIVSRLFGAPGTSKIVLQVGLCALVRNLRLYPSLLPAYVAVLLRQPAGLRQRLLTKADDGSAPPPRRLAYVMGTSSRLYEECCISESWPALEVGRTLAGQGEASQLAHFEPEHLEVLMACLPDPGVDLDDEWLAVFEKVKAYVFVALVDPALHHGATDVVRRFWLSRPQAAALRAIEASKKTLLQTLRINYGDTGHTRVHEAALLAFLREMRDHGGAIAEMLQAVVDQFREAHNVEFQRSSLDALFE</sequence>
<accession>A0A7S2MKC6</accession>
<dbReference type="SUPFAM" id="SSF48371">
    <property type="entry name" value="ARM repeat"/>
    <property type="match status" value="1"/>
</dbReference>
<reference evidence="1" key="1">
    <citation type="submission" date="2021-01" db="EMBL/GenBank/DDBJ databases">
        <authorList>
            <person name="Corre E."/>
            <person name="Pelletier E."/>
            <person name="Niang G."/>
            <person name="Scheremetjew M."/>
            <person name="Finn R."/>
            <person name="Kale V."/>
            <person name="Holt S."/>
            <person name="Cochrane G."/>
            <person name="Meng A."/>
            <person name="Brown T."/>
            <person name="Cohen L."/>
        </authorList>
    </citation>
    <scope>NUCLEOTIDE SEQUENCE</scope>
    <source>
        <strain evidence="1">CCMP2222</strain>
    </source>
</reference>
<gene>
    <name evidence="1" type="ORF">AAND1436_LOCUS34483</name>
</gene>
<dbReference type="AlphaFoldDB" id="A0A7S2MKC6"/>
<dbReference type="InterPro" id="IPR016024">
    <property type="entry name" value="ARM-type_fold"/>
</dbReference>
<dbReference type="EMBL" id="HBGQ01071802">
    <property type="protein sequence ID" value="CAD9487825.1"/>
    <property type="molecule type" value="Transcribed_RNA"/>
</dbReference>
<proteinExistence type="predicted"/>
<name>A0A7S2MKC6_9DINO</name>
<evidence type="ECO:0000313" key="1">
    <source>
        <dbReference type="EMBL" id="CAD9487825.1"/>
    </source>
</evidence>
<protein>
    <submittedName>
        <fullName evidence="1">Uncharacterized protein</fullName>
    </submittedName>
</protein>